<dbReference type="Pfam" id="PF09643">
    <property type="entry name" value="YopX"/>
    <property type="match status" value="1"/>
</dbReference>
<feature type="domain" description="YopX protein" evidence="1">
    <location>
        <begin position="33"/>
        <end position="111"/>
    </location>
</feature>
<reference evidence="2" key="1">
    <citation type="submission" date="2023-07" db="EMBL/GenBank/DDBJ databases">
        <title>Sorghum-associated microbial communities from plants grown in Nebraska, USA.</title>
        <authorList>
            <person name="Schachtman D."/>
        </authorList>
    </citation>
    <scope>NUCLEOTIDE SEQUENCE</scope>
    <source>
        <strain evidence="2">BE261</strain>
    </source>
</reference>
<accession>A0AAW8NJB0</accession>
<comment type="caution">
    <text evidence="2">The sequence shown here is derived from an EMBL/GenBank/DDBJ whole genome shotgun (WGS) entry which is preliminary data.</text>
</comment>
<evidence type="ECO:0000313" key="3">
    <source>
        <dbReference type="Proteomes" id="UP001262032"/>
    </source>
</evidence>
<gene>
    <name evidence="2" type="ORF">J2X12_004142</name>
</gene>
<dbReference type="Gene3D" id="2.30.30.290">
    <property type="entry name" value="YopX-like domains"/>
    <property type="match status" value="1"/>
</dbReference>
<dbReference type="InterPro" id="IPR010024">
    <property type="entry name" value="CHP16711"/>
</dbReference>
<name>A0AAW8NJB0_PSEOX</name>
<evidence type="ECO:0000259" key="1">
    <source>
        <dbReference type="Pfam" id="PF09643"/>
    </source>
</evidence>
<dbReference type="SUPFAM" id="SSF159006">
    <property type="entry name" value="YopX-like"/>
    <property type="match status" value="1"/>
</dbReference>
<dbReference type="InterPro" id="IPR019096">
    <property type="entry name" value="YopX_protein"/>
</dbReference>
<dbReference type="Proteomes" id="UP001262032">
    <property type="component" value="Unassembled WGS sequence"/>
</dbReference>
<sequence length="114" mass="12976">MRAIKFRAWDHQSQQMVASDLVAQVPLDDAMDNGAVLMQYTGVEDKNGVEIYEGDIVANGHDKGKVVFRYGAYEATWRHRDYNPHLDVWIENGRAQIQVIGNIYENPELLEQAA</sequence>
<organism evidence="2 3">
    <name type="scientific">Pseudarthrobacter oxydans</name>
    <name type="common">Arthrobacter oxydans</name>
    <dbReference type="NCBI Taxonomy" id="1671"/>
    <lineage>
        <taxon>Bacteria</taxon>
        <taxon>Bacillati</taxon>
        <taxon>Actinomycetota</taxon>
        <taxon>Actinomycetes</taxon>
        <taxon>Micrococcales</taxon>
        <taxon>Micrococcaceae</taxon>
        <taxon>Pseudarthrobacter</taxon>
    </lineage>
</organism>
<protein>
    <submittedName>
        <fullName evidence="2">Phage protein (TIGR01671 family)</fullName>
    </submittedName>
</protein>
<dbReference type="AlphaFoldDB" id="A0AAW8NJB0"/>
<proteinExistence type="predicted"/>
<evidence type="ECO:0000313" key="2">
    <source>
        <dbReference type="EMBL" id="MDR7166088.1"/>
    </source>
</evidence>
<dbReference type="EMBL" id="JAVDWN010000026">
    <property type="protein sequence ID" value="MDR7166088.1"/>
    <property type="molecule type" value="Genomic_DNA"/>
</dbReference>
<dbReference type="RefSeq" id="WP_310114628.1">
    <property type="nucleotide sequence ID" value="NZ_JAVDTN010000026.1"/>
</dbReference>
<dbReference type="NCBIfam" id="TIGR01671">
    <property type="entry name" value="phage_TIGR01671"/>
    <property type="match status" value="1"/>
</dbReference>
<dbReference type="GeneID" id="97424537"/>
<dbReference type="InterPro" id="IPR023385">
    <property type="entry name" value="YopX-like_C"/>
</dbReference>